<dbReference type="GO" id="GO:0005886">
    <property type="term" value="C:plasma membrane"/>
    <property type="evidence" value="ECO:0007669"/>
    <property type="project" value="UniProtKB-SubCell"/>
</dbReference>
<dbReference type="RefSeq" id="WP_071894557.1">
    <property type="nucleotide sequence ID" value="NZ_CP018135.1"/>
</dbReference>
<dbReference type="PANTHER" id="PTHR30572:SF4">
    <property type="entry name" value="ABC TRANSPORTER PERMEASE YTRF"/>
    <property type="match status" value="1"/>
</dbReference>
<evidence type="ECO:0000256" key="3">
    <source>
        <dbReference type="ARBA" id="ARBA00022692"/>
    </source>
</evidence>
<protein>
    <submittedName>
        <fullName evidence="10">Uncharacterized protein</fullName>
    </submittedName>
</protein>
<evidence type="ECO:0000313" key="11">
    <source>
        <dbReference type="Proteomes" id="UP000183530"/>
    </source>
</evidence>
<keyword evidence="3 7" id="KW-0812">Transmembrane</keyword>
<feature type="domain" description="MacB-like periplasmic core" evidence="9">
    <location>
        <begin position="17"/>
        <end position="221"/>
    </location>
</feature>
<evidence type="ECO:0000256" key="5">
    <source>
        <dbReference type="ARBA" id="ARBA00023136"/>
    </source>
</evidence>
<feature type="domain" description="ABC3 transporter permease C-terminal" evidence="8">
    <location>
        <begin position="262"/>
        <end position="372"/>
    </location>
</feature>
<dbReference type="InterPro" id="IPR050250">
    <property type="entry name" value="Macrolide_Exporter_MacB"/>
</dbReference>
<evidence type="ECO:0000256" key="7">
    <source>
        <dbReference type="SAM" id="Phobius"/>
    </source>
</evidence>
<evidence type="ECO:0000256" key="2">
    <source>
        <dbReference type="ARBA" id="ARBA00022475"/>
    </source>
</evidence>
<dbReference type="GO" id="GO:0022857">
    <property type="term" value="F:transmembrane transporter activity"/>
    <property type="evidence" value="ECO:0007669"/>
    <property type="project" value="TreeGrafter"/>
</dbReference>
<comment type="subcellular location">
    <subcellularLocation>
        <location evidence="1">Cell membrane</location>
        <topology evidence="1">Multi-pass membrane protein</topology>
    </subcellularLocation>
</comment>
<dbReference type="InterPro" id="IPR025857">
    <property type="entry name" value="MacB_PCD"/>
</dbReference>
<dbReference type="STRING" id="556325.BHE16_08840"/>
<keyword evidence="2" id="KW-1003">Cell membrane</keyword>
<evidence type="ECO:0000256" key="1">
    <source>
        <dbReference type="ARBA" id="ARBA00004651"/>
    </source>
</evidence>
<organism evidence="10 11">
    <name type="scientific">Neomicrococcus aestuarii</name>
    <dbReference type="NCBI Taxonomy" id="556325"/>
    <lineage>
        <taxon>Bacteria</taxon>
        <taxon>Bacillati</taxon>
        <taxon>Actinomycetota</taxon>
        <taxon>Actinomycetes</taxon>
        <taxon>Micrococcales</taxon>
        <taxon>Micrococcaceae</taxon>
        <taxon>Neomicrococcus</taxon>
    </lineage>
</organism>
<proteinExistence type="inferred from homology"/>
<evidence type="ECO:0000256" key="6">
    <source>
        <dbReference type="ARBA" id="ARBA00038076"/>
    </source>
</evidence>
<evidence type="ECO:0000259" key="8">
    <source>
        <dbReference type="Pfam" id="PF02687"/>
    </source>
</evidence>
<feature type="transmembrane region" description="Helical" evidence="7">
    <location>
        <begin position="345"/>
        <end position="368"/>
    </location>
</feature>
<accession>A0A1L2ZPH4</accession>
<evidence type="ECO:0000256" key="4">
    <source>
        <dbReference type="ARBA" id="ARBA00022989"/>
    </source>
</evidence>
<name>A0A1L2ZPH4_9MICC</name>
<dbReference type="KEGG" id="nae:BHE16_08840"/>
<dbReference type="EMBL" id="CP018135">
    <property type="protein sequence ID" value="APF41086.1"/>
    <property type="molecule type" value="Genomic_DNA"/>
</dbReference>
<dbReference type="Proteomes" id="UP000183530">
    <property type="component" value="Chromosome"/>
</dbReference>
<evidence type="ECO:0000259" key="9">
    <source>
        <dbReference type="Pfam" id="PF12704"/>
    </source>
</evidence>
<feature type="transmembrane region" description="Helical" evidence="7">
    <location>
        <begin position="315"/>
        <end position="338"/>
    </location>
</feature>
<keyword evidence="5 7" id="KW-0472">Membrane</keyword>
<comment type="similarity">
    <text evidence="6">Belongs to the ABC-4 integral membrane protein family.</text>
</comment>
<sequence length="380" mass="39925">MTLALKSVIRRWRRNLISLIVTAAGVAALVVLPSVSMGSSEAVSNRLDDATRSQITVQLPWETWESTERDLTSTLRSSPQISNAGTLVKPDRVNRSVTVTHDRFAESPIESTVGIATPSGLRTADVAVRSGGLGSDTVIADLPQAVYIGSRVARELNYSDVAAGSIQINGTKYSVLGIISSEEAWISASVIFTPASAQTAGLTPNLREIAVVITGDIDEKLQKWIATAVLPINPEAASVLSAPSAQELRAEILERGNSLTTLIAIIAGITGFLTLAATTFASLTERRREMGLYLALGYGTKFVASQIFVEGMIVGFLAGLTGFLAGTAIAATISIISFPQFFLPPLLLGLPLAAGALGLLSSLLPALAATRVAPSELLRD</sequence>
<dbReference type="Pfam" id="PF12704">
    <property type="entry name" value="MacB_PCD"/>
    <property type="match status" value="1"/>
</dbReference>
<dbReference type="PANTHER" id="PTHR30572">
    <property type="entry name" value="MEMBRANE COMPONENT OF TRANSPORTER-RELATED"/>
    <property type="match status" value="1"/>
</dbReference>
<feature type="transmembrane region" description="Helical" evidence="7">
    <location>
        <begin position="262"/>
        <end position="283"/>
    </location>
</feature>
<reference evidence="10 11" key="1">
    <citation type="submission" date="2016-11" db="EMBL/GenBank/DDBJ databases">
        <title>Genome sequencing of Zhihengliuella aestuarii B18 antagonistic to Plasmodiophora brassicae.</title>
        <authorList>
            <person name="Luo Y."/>
        </authorList>
    </citation>
    <scope>NUCLEOTIDE SEQUENCE [LARGE SCALE GENOMIC DNA]</scope>
    <source>
        <strain evidence="10 11">B18</strain>
    </source>
</reference>
<dbReference type="Pfam" id="PF02687">
    <property type="entry name" value="FtsX"/>
    <property type="match status" value="1"/>
</dbReference>
<keyword evidence="4 7" id="KW-1133">Transmembrane helix</keyword>
<keyword evidence="11" id="KW-1185">Reference proteome</keyword>
<dbReference type="InterPro" id="IPR003838">
    <property type="entry name" value="ABC3_permease_C"/>
</dbReference>
<dbReference type="AlphaFoldDB" id="A0A1L2ZPH4"/>
<gene>
    <name evidence="10" type="ORF">BHE16_08840</name>
</gene>
<evidence type="ECO:0000313" key="10">
    <source>
        <dbReference type="EMBL" id="APF41086.1"/>
    </source>
</evidence>